<dbReference type="STRING" id="1429043.X474_02710"/>
<dbReference type="GO" id="GO:0008757">
    <property type="term" value="F:S-adenosylmethionine-dependent methyltransferase activity"/>
    <property type="evidence" value="ECO:0007669"/>
    <property type="project" value="InterPro"/>
</dbReference>
<dbReference type="Gene3D" id="3.40.50.150">
    <property type="entry name" value="Vaccinia Virus protein VP39"/>
    <property type="match status" value="1"/>
</dbReference>
<name>A0A0D2HZL1_9BACT</name>
<proteinExistence type="predicted"/>
<feature type="domain" description="Methyltransferase type 11" evidence="1">
    <location>
        <begin position="105"/>
        <end position="199"/>
    </location>
</feature>
<accession>A0A0D2HZL1</accession>
<dbReference type="Proteomes" id="UP000032233">
    <property type="component" value="Unassembled WGS sequence"/>
</dbReference>
<evidence type="ECO:0000259" key="1">
    <source>
        <dbReference type="Pfam" id="PF08241"/>
    </source>
</evidence>
<dbReference type="EMBL" id="AZAC01000002">
    <property type="protein sequence ID" value="KIX15718.1"/>
    <property type="molecule type" value="Genomic_DNA"/>
</dbReference>
<gene>
    <name evidence="2" type="ORF">X474_02710</name>
</gene>
<sequence>MEVLSPILRCPDCLSSDLAVATDRFVCDKCHRNIKYIDKILDARPKSRIRLPLLYEDKHYLKWQNMWREGHDYSYRSSGPLSWIQMAGHRIISNWRHGQSSNWLLDIGCGDGAHLDFCGDVETYIGLDMDMETLKSFSIREKSGPGDHFAVRGDAYNLPFDNNIFDTIISVYNLEHLAFLDLCLEEVCRVLTDYGSFYISIPNEGGLAWGAGRWLSSKKHFDSLSLNYDRLIEIEHINCIWQIEKAVKRYFKSIKIHRFPLRVHSRHLNLITTLHCQKRLFNSSLNNLG</sequence>
<dbReference type="InParanoid" id="A0A0D2HZL1"/>
<dbReference type="CDD" id="cd02440">
    <property type="entry name" value="AdoMet_MTases"/>
    <property type="match status" value="1"/>
</dbReference>
<dbReference type="RefSeq" id="WP_044346536.1">
    <property type="nucleotide sequence ID" value="NZ_AZAC01000002.1"/>
</dbReference>
<dbReference type="OrthoDB" id="5292242at2"/>
<protein>
    <recommendedName>
        <fullName evidence="1">Methyltransferase type 11 domain-containing protein</fullName>
    </recommendedName>
</protein>
<keyword evidence="3" id="KW-1185">Reference proteome</keyword>
<dbReference type="InterPro" id="IPR013216">
    <property type="entry name" value="Methyltransf_11"/>
</dbReference>
<reference evidence="2 3" key="1">
    <citation type="submission" date="2013-11" db="EMBL/GenBank/DDBJ databases">
        <title>Metagenomic analysis of a methanogenic consortium involved in long chain n-alkane degradation.</title>
        <authorList>
            <person name="Davidova I.A."/>
            <person name="Callaghan A.V."/>
            <person name="Wawrik B."/>
            <person name="Pruitt S."/>
            <person name="Marks C."/>
            <person name="Duncan K.E."/>
            <person name="Suflita J.M."/>
        </authorList>
    </citation>
    <scope>NUCLEOTIDE SEQUENCE [LARGE SCALE GENOMIC DNA]</scope>
    <source>
        <strain evidence="2 3">SPR</strain>
    </source>
</reference>
<dbReference type="SUPFAM" id="SSF53335">
    <property type="entry name" value="S-adenosyl-L-methionine-dependent methyltransferases"/>
    <property type="match status" value="1"/>
</dbReference>
<evidence type="ECO:0000313" key="2">
    <source>
        <dbReference type="EMBL" id="KIX15718.1"/>
    </source>
</evidence>
<dbReference type="AlphaFoldDB" id="A0A0D2HZL1"/>
<dbReference type="Pfam" id="PF08241">
    <property type="entry name" value="Methyltransf_11"/>
    <property type="match status" value="1"/>
</dbReference>
<evidence type="ECO:0000313" key="3">
    <source>
        <dbReference type="Proteomes" id="UP000032233"/>
    </source>
</evidence>
<organism evidence="2 3">
    <name type="scientific">Dethiosulfatarculus sandiegensis</name>
    <dbReference type="NCBI Taxonomy" id="1429043"/>
    <lineage>
        <taxon>Bacteria</taxon>
        <taxon>Pseudomonadati</taxon>
        <taxon>Thermodesulfobacteriota</taxon>
        <taxon>Desulfarculia</taxon>
        <taxon>Desulfarculales</taxon>
        <taxon>Desulfarculaceae</taxon>
        <taxon>Dethiosulfatarculus</taxon>
    </lineage>
</organism>
<dbReference type="InterPro" id="IPR029063">
    <property type="entry name" value="SAM-dependent_MTases_sf"/>
</dbReference>
<comment type="caution">
    <text evidence="2">The sequence shown here is derived from an EMBL/GenBank/DDBJ whole genome shotgun (WGS) entry which is preliminary data.</text>
</comment>